<dbReference type="InterPro" id="IPR008920">
    <property type="entry name" value="TF_FadR/GntR_C"/>
</dbReference>
<accession>A0A073B0E1</accession>
<dbReference type="OrthoDB" id="3367236at2"/>
<feature type="domain" description="HTH gntR-type" evidence="4">
    <location>
        <begin position="11"/>
        <end position="78"/>
    </location>
</feature>
<evidence type="ECO:0000256" key="3">
    <source>
        <dbReference type="ARBA" id="ARBA00023163"/>
    </source>
</evidence>
<dbReference type="PRINTS" id="PR00035">
    <property type="entry name" value="HTHGNTR"/>
</dbReference>
<dbReference type="PANTHER" id="PTHR43537:SF41">
    <property type="entry name" value="TRANSCRIPTIONAL REGULATORY PROTEIN"/>
    <property type="match status" value="1"/>
</dbReference>
<evidence type="ECO:0000256" key="2">
    <source>
        <dbReference type="ARBA" id="ARBA00023125"/>
    </source>
</evidence>
<dbReference type="InterPro" id="IPR036388">
    <property type="entry name" value="WH-like_DNA-bd_sf"/>
</dbReference>
<dbReference type="PROSITE" id="PS50949">
    <property type="entry name" value="HTH_GNTR"/>
    <property type="match status" value="1"/>
</dbReference>
<reference evidence="5 6" key="1">
    <citation type="submission" date="2014-06" db="EMBL/GenBank/DDBJ databases">
        <title>Saccharopolyspora rectivirgula DSM-43113 Genome sequencing.</title>
        <authorList>
            <person name="Barrera C."/>
            <person name="Millon L."/>
            <person name="Rognon B."/>
            <person name="Zaugg C."/>
            <person name="Monod M."/>
        </authorList>
    </citation>
    <scope>NUCLEOTIDE SEQUENCE [LARGE SCALE GENOMIC DNA]</scope>
    <source>
        <strain evidence="5 6">DSM 43113</strain>
    </source>
</reference>
<dbReference type="Pfam" id="PF00392">
    <property type="entry name" value="GntR"/>
    <property type="match status" value="1"/>
</dbReference>
<dbReference type="Gene3D" id="1.20.120.530">
    <property type="entry name" value="GntR ligand-binding domain-like"/>
    <property type="match status" value="1"/>
</dbReference>
<evidence type="ECO:0000259" key="4">
    <source>
        <dbReference type="PROSITE" id="PS50949"/>
    </source>
</evidence>
<evidence type="ECO:0000313" key="6">
    <source>
        <dbReference type="Proteomes" id="UP000031419"/>
    </source>
</evidence>
<comment type="caution">
    <text evidence="5">The sequence shown here is derived from an EMBL/GenBank/DDBJ whole genome shotgun (WGS) entry which is preliminary data.</text>
</comment>
<protein>
    <recommendedName>
        <fullName evidence="4">HTH gntR-type domain-containing protein</fullName>
    </recommendedName>
</protein>
<dbReference type="SMART" id="SM00895">
    <property type="entry name" value="FCD"/>
    <property type="match status" value="1"/>
</dbReference>
<keyword evidence="2" id="KW-0238">DNA-binding</keyword>
<keyword evidence="6" id="KW-1185">Reference proteome</keyword>
<dbReference type="eggNOG" id="COG1802">
    <property type="taxonomic scope" value="Bacteria"/>
</dbReference>
<dbReference type="SMART" id="SM00345">
    <property type="entry name" value="HTH_GNTR"/>
    <property type="match status" value="1"/>
</dbReference>
<dbReference type="STRING" id="28042.GU90_07730"/>
<keyword evidence="3" id="KW-0804">Transcription</keyword>
<dbReference type="AlphaFoldDB" id="A0A073B0E1"/>
<dbReference type="GO" id="GO:0003677">
    <property type="term" value="F:DNA binding"/>
    <property type="evidence" value="ECO:0007669"/>
    <property type="project" value="UniProtKB-KW"/>
</dbReference>
<dbReference type="PANTHER" id="PTHR43537">
    <property type="entry name" value="TRANSCRIPTIONAL REGULATOR, GNTR FAMILY"/>
    <property type="match status" value="1"/>
</dbReference>
<dbReference type="CDD" id="cd07377">
    <property type="entry name" value="WHTH_GntR"/>
    <property type="match status" value="1"/>
</dbReference>
<dbReference type="Pfam" id="PF07729">
    <property type="entry name" value="FCD"/>
    <property type="match status" value="1"/>
</dbReference>
<dbReference type="Gene3D" id="1.10.10.10">
    <property type="entry name" value="Winged helix-like DNA-binding domain superfamily/Winged helix DNA-binding domain"/>
    <property type="match status" value="1"/>
</dbReference>
<sequence>MTAQRSPGRRESSASRAVEAIRQMLRSGELLPGQPLRQEALAERLGISRVPVREALKALEAEGIVRHQPNAGYTVVRLSAEELQQAYLMRAALESVVLRELPRLPAEQLRELTELNNRIDEAARVPDILRISELNHEFHFKIFRSSGLHLVVDEIERLWKMTEAYRAVYLYDATARRRIVREHRQLISALRRGQRERAVELMDEHRQATRSCLDTVLGLTSRPGFSLA</sequence>
<dbReference type="SUPFAM" id="SSF46785">
    <property type="entry name" value="Winged helix' DNA-binding domain"/>
    <property type="match status" value="1"/>
</dbReference>
<name>A0A073B0E1_9PSEU</name>
<dbReference type="InterPro" id="IPR000524">
    <property type="entry name" value="Tscrpt_reg_HTH_GntR"/>
</dbReference>
<dbReference type="EMBL" id="JNVU01000017">
    <property type="protein sequence ID" value="KEI45075.1"/>
    <property type="molecule type" value="Genomic_DNA"/>
</dbReference>
<keyword evidence="1" id="KW-0805">Transcription regulation</keyword>
<organism evidence="5 6">
    <name type="scientific">Saccharopolyspora rectivirgula</name>
    <dbReference type="NCBI Taxonomy" id="28042"/>
    <lineage>
        <taxon>Bacteria</taxon>
        <taxon>Bacillati</taxon>
        <taxon>Actinomycetota</taxon>
        <taxon>Actinomycetes</taxon>
        <taxon>Pseudonocardiales</taxon>
        <taxon>Pseudonocardiaceae</taxon>
        <taxon>Saccharopolyspora</taxon>
    </lineage>
</organism>
<dbReference type="SUPFAM" id="SSF48008">
    <property type="entry name" value="GntR ligand-binding domain-like"/>
    <property type="match status" value="1"/>
</dbReference>
<gene>
    <name evidence="5" type="ORF">GU90_07730</name>
</gene>
<proteinExistence type="predicted"/>
<evidence type="ECO:0000313" key="5">
    <source>
        <dbReference type="EMBL" id="KEI45075.1"/>
    </source>
</evidence>
<dbReference type="Proteomes" id="UP000031419">
    <property type="component" value="Unassembled WGS sequence"/>
</dbReference>
<dbReference type="InterPro" id="IPR011711">
    <property type="entry name" value="GntR_C"/>
</dbReference>
<dbReference type="GO" id="GO:0003700">
    <property type="term" value="F:DNA-binding transcription factor activity"/>
    <property type="evidence" value="ECO:0007669"/>
    <property type="project" value="InterPro"/>
</dbReference>
<dbReference type="RefSeq" id="WP_037332053.1">
    <property type="nucleotide sequence ID" value="NZ_JNVU01000017.1"/>
</dbReference>
<evidence type="ECO:0000256" key="1">
    <source>
        <dbReference type="ARBA" id="ARBA00023015"/>
    </source>
</evidence>
<dbReference type="InterPro" id="IPR036390">
    <property type="entry name" value="WH_DNA-bd_sf"/>
</dbReference>